<reference evidence="5" key="1">
    <citation type="submission" date="2016-12" db="EMBL/GenBank/DDBJ databases">
        <authorList>
            <person name="Brunel B."/>
        </authorList>
    </citation>
    <scope>NUCLEOTIDE SEQUENCE [LARGE SCALE GENOMIC DNA]</scope>
</reference>
<name>A0A2P9AGX8_9HYPH</name>
<dbReference type="GO" id="GO:0016747">
    <property type="term" value="F:acyltransferase activity, transferring groups other than amino-acyl groups"/>
    <property type="evidence" value="ECO:0007669"/>
    <property type="project" value="InterPro"/>
</dbReference>
<dbReference type="Pfam" id="PF00583">
    <property type="entry name" value="Acetyltransf_1"/>
    <property type="match status" value="1"/>
</dbReference>
<dbReference type="Proteomes" id="UP000245698">
    <property type="component" value="Unassembled WGS sequence"/>
</dbReference>
<keyword evidence="5" id="KW-1185">Reference proteome</keyword>
<dbReference type="PANTHER" id="PTHR43877">
    <property type="entry name" value="AMINOALKYLPHOSPHONATE N-ACETYLTRANSFERASE-RELATED-RELATED"/>
    <property type="match status" value="1"/>
</dbReference>
<dbReference type="InterPro" id="IPR000182">
    <property type="entry name" value="GNAT_dom"/>
</dbReference>
<dbReference type="AlphaFoldDB" id="A0A2P9AGX8"/>
<dbReference type="SUPFAM" id="SSF55729">
    <property type="entry name" value="Acyl-CoA N-acyltransferases (Nat)"/>
    <property type="match status" value="1"/>
</dbReference>
<sequence>MTQIRAMTERDVPSVSRLLGESWRRTYSPIIGAETTARISDDYHAPQKIAAELADDNKMSFVAERPDGSIAGYAMAEMDETGNVMLDRLHIDNSEFGTGLAADMLHAVLAAHSGIPSIALEVIEGNDRALAFYRKHGFEVVERRPSSHGAEGHASFIMRRPLPRA</sequence>
<keyword evidence="1" id="KW-0808">Transferase</keyword>
<dbReference type="InterPro" id="IPR016181">
    <property type="entry name" value="Acyl_CoA_acyltransferase"/>
</dbReference>
<dbReference type="Gene3D" id="3.40.630.30">
    <property type="match status" value="1"/>
</dbReference>
<feature type="domain" description="N-acetyltransferase" evidence="3">
    <location>
        <begin position="2"/>
        <end position="163"/>
    </location>
</feature>
<evidence type="ECO:0000313" key="4">
    <source>
        <dbReference type="EMBL" id="SJM30377.1"/>
    </source>
</evidence>
<accession>A0A2P9AGX8</accession>
<evidence type="ECO:0000313" key="5">
    <source>
        <dbReference type="Proteomes" id="UP000245698"/>
    </source>
</evidence>
<dbReference type="PROSITE" id="PS51186">
    <property type="entry name" value="GNAT"/>
    <property type="match status" value="1"/>
</dbReference>
<dbReference type="EMBL" id="FUIG01000020">
    <property type="protein sequence ID" value="SJM30377.1"/>
    <property type="molecule type" value="Genomic_DNA"/>
</dbReference>
<evidence type="ECO:0000256" key="2">
    <source>
        <dbReference type="ARBA" id="ARBA00023315"/>
    </source>
</evidence>
<evidence type="ECO:0000256" key="1">
    <source>
        <dbReference type="ARBA" id="ARBA00022679"/>
    </source>
</evidence>
<evidence type="ECO:0000259" key="3">
    <source>
        <dbReference type="PROSITE" id="PS51186"/>
    </source>
</evidence>
<gene>
    <name evidence="4" type="ORF">BQ8482_140024</name>
</gene>
<organism evidence="4 5">
    <name type="scientific">Mesorhizobium delmotii</name>
    <dbReference type="NCBI Taxonomy" id="1631247"/>
    <lineage>
        <taxon>Bacteria</taxon>
        <taxon>Pseudomonadati</taxon>
        <taxon>Pseudomonadota</taxon>
        <taxon>Alphaproteobacteria</taxon>
        <taxon>Hyphomicrobiales</taxon>
        <taxon>Phyllobacteriaceae</taxon>
        <taxon>Mesorhizobium</taxon>
    </lineage>
</organism>
<dbReference type="RefSeq" id="WP_123147849.1">
    <property type="nucleotide sequence ID" value="NZ_FUIG01000020.1"/>
</dbReference>
<keyword evidence="2" id="KW-0012">Acyltransferase</keyword>
<proteinExistence type="predicted"/>
<dbReference type="InterPro" id="IPR050832">
    <property type="entry name" value="Bact_Acetyltransf"/>
</dbReference>
<protein>
    <recommendedName>
        <fullName evidence="3">N-acetyltransferase domain-containing protein</fullName>
    </recommendedName>
</protein>